<dbReference type="STRING" id="1893.SAMN02787144_104237"/>
<dbReference type="GO" id="GO:0016491">
    <property type="term" value="F:oxidoreductase activity"/>
    <property type="evidence" value="ECO:0007669"/>
    <property type="project" value="UniProtKB-KW"/>
</dbReference>
<dbReference type="PRINTS" id="PR00081">
    <property type="entry name" value="GDHRDH"/>
</dbReference>
<evidence type="ECO:0000256" key="2">
    <source>
        <dbReference type="ARBA" id="ARBA00023002"/>
    </source>
</evidence>
<dbReference type="NCBIfam" id="NF005893">
    <property type="entry name" value="PRK07856.1"/>
    <property type="match status" value="1"/>
</dbReference>
<dbReference type="RefSeq" id="WP_072489390.1">
    <property type="nucleotide sequence ID" value="NZ_CP109381.1"/>
</dbReference>
<dbReference type="OrthoDB" id="3361211at2"/>
<sequence>MDIGNPIDFTGRAVIVTGGTKGIGAVIAEAFLAAGADVLVCGRGEPPELPGSGTRRAHFRSADVRDPAAAAALVDAAADRFGRLDVLVNNAGGSPDADAATVSPRFVEKIIALNLLAPFHVAQAANRVMREQDAGGSIVNIGSVSAHTPQPGTAAYTAAKAGLLALTRALALEWAPKVRVNHITTGLVRTESAASVYGEDGGAALAGVIPMRRMATPDDVARACLYLAGDLASYVNGADLAVHGGGEVPARFLATARGSTAEAGEHPFSSS</sequence>
<dbReference type="EMBL" id="FPJO01000042">
    <property type="protein sequence ID" value="SFY44109.1"/>
    <property type="molecule type" value="Genomic_DNA"/>
</dbReference>
<dbReference type="PANTHER" id="PTHR43639">
    <property type="entry name" value="OXIDOREDUCTASE, SHORT-CHAIN DEHYDROGENASE/REDUCTASE FAMILY (AFU_ORTHOLOGUE AFUA_5G02870)"/>
    <property type="match status" value="1"/>
</dbReference>
<protein>
    <submittedName>
        <fullName evidence="3">NAD(P)-dependent dehydrogenase, short-chain alcohol dehydrogenase family</fullName>
    </submittedName>
</protein>
<comment type="similarity">
    <text evidence="1">Belongs to the short-chain dehydrogenases/reductases (SDR) family.</text>
</comment>
<evidence type="ECO:0000313" key="4">
    <source>
        <dbReference type="Proteomes" id="UP000181909"/>
    </source>
</evidence>
<evidence type="ECO:0000256" key="1">
    <source>
        <dbReference type="ARBA" id="ARBA00006484"/>
    </source>
</evidence>
<dbReference type="AlphaFoldDB" id="A0A1K2FAN4"/>
<dbReference type="Proteomes" id="UP000181909">
    <property type="component" value="Unassembled WGS sequence"/>
</dbReference>
<dbReference type="PANTHER" id="PTHR43639:SF1">
    <property type="entry name" value="SHORT-CHAIN DEHYDROGENASE_REDUCTASE FAMILY PROTEIN"/>
    <property type="match status" value="1"/>
</dbReference>
<dbReference type="CDD" id="cd05233">
    <property type="entry name" value="SDR_c"/>
    <property type="match status" value="1"/>
</dbReference>
<proteinExistence type="inferred from homology"/>
<name>A0A1K2FAN4_STRAR</name>
<keyword evidence="2" id="KW-0560">Oxidoreductase</keyword>
<dbReference type="PROSITE" id="PS00061">
    <property type="entry name" value="ADH_SHORT"/>
    <property type="match status" value="1"/>
</dbReference>
<organism evidence="3 4">
    <name type="scientific">Streptomyces atratus</name>
    <dbReference type="NCBI Taxonomy" id="1893"/>
    <lineage>
        <taxon>Bacteria</taxon>
        <taxon>Bacillati</taxon>
        <taxon>Actinomycetota</taxon>
        <taxon>Actinomycetes</taxon>
        <taxon>Kitasatosporales</taxon>
        <taxon>Streptomycetaceae</taxon>
        <taxon>Streptomyces</taxon>
    </lineage>
</organism>
<evidence type="ECO:0000313" key="3">
    <source>
        <dbReference type="EMBL" id="SFY44109.1"/>
    </source>
</evidence>
<reference evidence="3 4" key="1">
    <citation type="submission" date="2016-11" db="EMBL/GenBank/DDBJ databases">
        <authorList>
            <person name="Jaros S."/>
            <person name="Januszkiewicz K."/>
            <person name="Wedrychowicz H."/>
        </authorList>
    </citation>
    <scope>NUCLEOTIDE SEQUENCE [LARGE SCALE GENOMIC DNA]</scope>
    <source>
        <strain evidence="3 4">OK807</strain>
    </source>
</reference>
<dbReference type="InterPro" id="IPR020904">
    <property type="entry name" value="Sc_DH/Rdtase_CS"/>
</dbReference>
<gene>
    <name evidence="3" type="ORF">SAMN02787144_104237</name>
</gene>
<dbReference type="PRINTS" id="PR00080">
    <property type="entry name" value="SDRFAMILY"/>
</dbReference>
<dbReference type="SUPFAM" id="SSF51735">
    <property type="entry name" value="NAD(P)-binding Rossmann-fold domains"/>
    <property type="match status" value="1"/>
</dbReference>
<dbReference type="InterPro" id="IPR036291">
    <property type="entry name" value="NAD(P)-bd_dom_sf"/>
</dbReference>
<dbReference type="Pfam" id="PF13561">
    <property type="entry name" value="adh_short_C2"/>
    <property type="match status" value="1"/>
</dbReference>
<dbReference type="InterPro" id="IPR002347">
    <property type="entry name" value="SDR_fam"/>
</dbReference>
<dbReference type="FunFam" id="3.40.50.720:FF:000084">
    <property type="entry name" value="Short-chain dehydrogenase reductase"/>
    <property type="match status" value="1"/>
</dbReference>
<dbReference type="Gene3D" id="3.40.50.720">
    <property type="entry name" value="NAD(P)-binding Rossmann-like Domain"/>
    <property type="match status" value="1"/>
</dbReference>
<accession>A0A1K2FAN4</accession>